<gene>
    <name evidence="2" type="ORF">UFOPK2366_00811</name>
</gene>
<keyword evidence="1" id="KW-1133">Transmembrane helix</keyword>
<dbReference type="EMBL" id="CAEZXM010000132">
    <property type="protein sequence ID" value="CAB4692010.1"/>
    <property type="molecule type" value="Genomic_DNA"/>
</dbReference>
<keyword evidence="1" id="KW-0812">Transmembrane</keyword>
<feature type="transmembrane region" description="Helical" evidence="1">
    <location>
        <begin position="51"/>
        <end position="72"/>
    </location>
</feature>
<evidence type="ECO:0000313" key="2">
    <source>
        <dbReference type="EMBL" id="CAB4692010.1"/>
    </source>
</evidence>
<protein>
    <submittedName>
        <fullName evidence="2">Unannotated protein</fullName>
    </submittedName>
</protein>
<dbReference type="AlphaFoldDB" id="A0A6J6NYH2"/>
<sequence>MSSTRPSKTVARVRRSGVVVVGVFVGYAVGVLASGGLFALFSSGVSEQSGVLVGVVGTASAVVGGVTAYRWMRRRRM</sequence>
<name>A0A6J6NYH2_9ZZZZ</name>
<organism evidence="2">
    <name type="scientific">freshwater metagenome</name>
    <dbReference type="NCBI Taxonomy" id="449393"/>
    <lineage>
        <taxon>unclassified sequences</taxon>
        <taxon>metagenomes</taxon>
        <taxon>ecological metagenomes</taxon>
    </lineage>
</organism>
<proteinExistence type="predicted"/>
<keyword evidence="1" id="KW-0472">Membrane</keyword>
<feature type="transmembrane region" description="Helical" evidence="1">
    <location>
        <begin position="20"/>
        <end position="45"/>
    </location>
</feature>
<accession>A0A6J6NYH2</accession>
<reference evidence="2" key="1">
    <citation type="submission" date="2020-05" db="EMBL/GenBank/DDBJ databases">
        <authorList>
            <person name="Chiriac C."/>
            <person name="Salcher M."/>
            <person name="Ghai R."/>
            <person name="Kavagutti S V."/>
        </authorList>
    </citation>
    <scope>NUCLEOTIDE SEQUENCE</scope>
</reference>
<evidence type="ECO:0000256" key="1">
    <source>
        <dbReference type="SAM" id="Phobius"/>
    </source>
</evidence>